<name>A0A814D1J3_9BILA</name>
<sequence length="1248" mass="146636">MTTTLNEVKNRSFKSMFQAIRSYLINSIRQLNFYSDDPFWSSTLTYSQQIINTRLFLIFISISLSIVIIYSSLINVTNNVTLNEFSIDDFERLEYLYPNTINALCSHESIPYEKFLYLSPIFHQVCSSSFIEYKWISSLFFFNATSHNILDYRTYGFAQYRSLSLLCNISRQSVKDTHRTFNSTHFVNHDVLSRNQFNEISFVLLNNFQKNILFNEKQTGQIISMMTAYNQLWSALRTNYYVRSIPGSRLYNTYSRIYLVDNQTEDSSCECRSKGNQCIYPAGAFYNWTSFELDMPEKNYPPPRFQIPGLMAGCTPLDSIRQSTLECLYNQTCINAISLQPEISRPQALNRSLTRFLLNTTIGSIFDEALFVESWQDKSNYENYFSACAPQSLSYSYEKRFHFRTILTLSLSAFSGLVIVWKLITPIFLKIFHFIQRKKQTSIELQTIPGNSETVNIVVKTRIYQKIHNFNLFPSDDKNDIEEERIGIITTRLYIFLIFISLIILGFYTNLSKKDQINIIKNPSMEKFEELNLKYSTKLNCPCSRFSMSYNRIISLSTRYHSICRSEFLKDYWLSYFNQKNIQFMSTDIRTSGLAFFNLIKILCKTSEETIENAIMIFRTNRLITMNTLSYEQFSIEIQTRLKFFQQQTISSFLHLIQLIRSAIQINQLVEEMYTNVGHVSKYNNDTSTWLIRYKPRSFYTDNCSCLLSNECTRLVGFYYKLENRTSIEPNIPIPGLVLGCYAIDSVLLSTLECFYEKKCIKILIDNYDFDAIGLVQPLDNRTKRIQPLSRKQTRFYPKITINEIFSQLFVEEWLNSTNYTSYYTRCKPLQCTYTVRKNFDVAYMLAIMLGFYGGLSVILDIILYPMVKFIIKRSTKRNPTNMITTDASMESSTGRNTHSIYQKFLTMNFFKNNSSSNEKEFEYEEIFATRIYILLLLLSVIIILLYSGPFNDEKQLIKIDNPSIDLINDLYKQNYSSLTCPCSKVAINYSKFLSIKLKFHPICSKEFLSLDYRKNLLENNESSELITHYRILSSLCHLSKEFLNNAKHVFDNQEYTTIELSTKSLFNIEIKSFLLNFIHQTKSNYKRTSSFIMNSFHVNQLVNLFLNNWNISFTDQNQNYIINTFPNYFSSPNCTCAISSHCNKQLTNDIYIGCFPYNGFYLSKYENISLGKLNDQLFVQKWINQTNYTNYFQTCQPLQYQYISSNKNYILSMFIILLELYGGFTFCLYFIIKQFLLAYLWWIKTKK</sequence>
<accession>A0A814D1J3</accession>
<dbReference type="AlphaFoldDB" id="A0A814D1J3"/>
<keyword evidence="1" id="KW-0812">Transmembrane</keyword>
<keyword evidence="1" id="KW-0472">Membrane</keyword>
<feature type="transmembrane region" description="Helical" evidence="1">
    <location>
        <begin position="842"/>
        <end position="868"/>
    </location>
</feature>
<feature type="transmembrane region" description="Helical" evidence="1">
    <location>
        <begin position="493"/>
        <end position="511"/>
    </location>
</feature>
<comment type="caution">
    <text evidence="2">The sequence shown here is derived from an EMBL/GenBank/DDBJ whole genome shotgun (WGS) entry which is preliminary data.</text>
</comment>
<reference evidence="2" key="1">
    <citation type="submission" date="2021-02" db="EMBL/GenBank/DDBJ databases">
        <authorList>
            <person name="Nowell W R."/>
        </authorList>
    </citation>
    <scope>NUCLEOTIDE SEQUENCE</scope>
</reference>
<gene>
    <name evidence="2" type="ORF">JYZ213_LOCUS13081</name>
</gene>
<evidence type="ECO:0000313" key="2">
    <source>
        <dbReference type="EMBL" id="CAF0947207.1"/>
    </source>
</evidence>
<evidence type="ECO:0000256" key="1">
    <source>
        <dbReference type="SAM" id="Phobius"/>
    </source>
</evidence>
<feature type="transmembrane region" description="Helical" evidence="1">
    <location>
        <begin position="406"/>
        <end position="429"/>
    </location>
</feature>
<feature type="transmembrane region" description="Helical" evidence="1">
    <location>
        <begin position="55"/>
        <end position="73"/>
    </location>
</feature>
<protein>
    <submittedName>
        <fullName evidence="2">Uncharacterized protein</fullName>
    </submittedName>
</protein>
<feature type="transmembrane region" description="Helical" evidence="1">
    <location>
        <begin position="1210"/>
        <end position="1243"/>
    </location>
</feature>
<dbReference type="EMBL" id="CAJNOG010000104">
    <property type="protein sequence ID" value="CAF0947207.1"/>
    <property type="molecule type" value="Genomic_DNA"/>
</dbReference>
<dbReference type="Proteomes" id="UP000663845">
    <property type="component" value="Unassembled WGS sequence"/>
</dbReference>
<feature type="transmembrane region" description="Helical" evidence="1">
    <location>
        <begin position="932"/>
        <end position="949"/>
    </location>
</feature>
<keyword evidence="1" id="KW-1133">Transmembrane helix</keyword>
<proteinExistence type="predicted"/>
<evidence type="ECO:0000313" key="3">
    <source>
        <dbReference type="Proteomes" id="UP000663845"/>
    </source>
</evidence>
<organism evidence="2 3">
    <name type="scientific">Adineta steineri</name>
    <dbReference type="NCBI Taxonomy" id="433720"/>
    <lineage>
        <taxon>Eukaryota</taxon>
        <taxon>Metazoa</taxon>
        <taxon>Spiralia</taxon>
        <taxon>Gnathifera</taxon>
        <taxon>Rotifera</taxon>
        <taxon>Eurotatoria</taxon>
        <taxon>Bdelloidea</taxon>
        <taxon>Adinetida</taxon>
        <taxon>Adinetidae</taxon>
        <taxon>Adineta</taxon>
    </lineage>
</organism>